<reference evidence="1 2" key="1">
    <citation type="submission" date="2024-11" db="EMBL/GenBank/DDBJ databases">
        <title>A near-complete genome assembly of Cinchona calisaya.</title>
        <authorList>
            <person name="Lian D.C."/>
            <person name="Zhao X.W."/>
            <person name="Wei L."/>
        </authorList>
    </citation>
    <scope>NUCLEOTIDE SEQUENCE [LARGE SCALE GENOMIC DNA]</scope>
    <source>
        <tissue evidence="1">Nenye</tissue>
    </source>
</reference>
<proteinExistence type="predicted"/>
<keyword evidence="2" id="KW-1185">Reference proteome</keyword>
<evidence type="ECO:0000313" key="1">
    <source>
        <dbReference type="EMBL" id="KAL3533118.1"/>
    </source>
</evidence>
<evidence type="ECO:0008006" key="3">
    <source>
        <dbReference type="Google" id="ProtNLM"/>
    </source>
</evidence>
<comment type="caution">
    <text evidence="1">The sequence shown here is derived from an EMBL/GenBank/DDBJ whole genome shotgun (WGS) entry which is preliminary data.</text>
</comment>
<sequence>MFVNLAFDSGLIMFLLGSSALIVADQLSCLASRLLSFGFVDRLSLIQFEFGQFVFEALFLVSLSDKRTLRLTYVIRPYRSWVQVRSRSFLVDGVQSLVDLVVCSLTRFSSNLNYRYEVQIKLKMHITPVNQ</sequence>
<gene>
    <name evidence="1" type="ORF">ACH5RR_006639</name>
</gene>
<name>A0ABD3APW4_9GENT</name>
<accession>A0ABD3APW4</accession>
<dbReference type="Proteomes" id="UP001630127">
    <property type="component" value="Unassembled WGS sequence"/>
</dbReference>
<protein>
    <recommendedName>
        <fullName evidence="3">Secreted protein</fullName>
    </recommendedName>
</protein>
<dbReference type="AlphaFoldDB" id="A0ABD3APW4"/>
<dbReference type="EMBL" id="JBJUIK010000003">
    <property type="protein sequence ID" value="KAL3533118.1"/>
    <property type="molecule type" value="Genomic_DNA"/>
</dbReference>
<organism evidence="1 2">
    <name type="scientific">Cinchona calisaya</name>
    <dbReference type="NCBI Taxonomy" id="153742"/>
    <lineage>
        <taxon>Eukaryota</taxon>
        <taxon>Viridiplantae</taxon>
        <taxon>Streptophyta</taxon>
        <taxon>Embryophyta</taxon>
        <taxon>Tracheophyta</taxon>
        <taxon>Spermatophyta</taxon>
        <taxon>Magnoliopsida</taxon>
        <taxon>eudicotyledons</taxon>
        <taxon>Gunneridae</taxon>
        <taxon>Pentapetalae</taxon>
        <taxon>asterids</taxon>
        <taxon>lamiids</taxon>
        <taxon>Gentianales</taxon>
        <taxon>Rubiaceae</taxon>
        <taxon>Cinchonoideae</taxon>
        <taxon>Cinchoneae</taxon>
        <taxon>Cinchona</taxon>
    </lineage>
</organism>
<evidence type="ECO:0000313" key="2">
    <source>
        <dbReference type="Proteomes" id="UP001630127"/>
    </source>
</evidence>